<evidence type="ECO:0000313" key="5">
    <source>
        <dbReference type="Proteomes" id="UP000093412"/>
    </source>
</evidence>
<dbReference type="EMBL" id="LRIE01000010">
    <property type="protein sequence ID" value="KZM37272.1"/>
    <property type="molecule type" value="Genomic_DNA"/>
</dbReference>
<dbReference type="RefSeq" id="WP_068627150.1">
    <property type="nucleotide sequence ID" value="NZ_LRIE01000010.1"/>
</dbReference>
<dbReference type="Proteomes" id="UP000093412">
    <property type="component" value="Unassembled WGS sequence"/>
</dbReference>
<name>A0A163T9S7_9CELL</name>
<keyword evidence="1" id="KW-0472">Membrane</keyword>
<evidence type="ECO:0000313" key="2">
    <source>
        <dbReference type="EMBL" id="KZM37272.1"/>
    </source>
</evidence>
<organism evidence="2 4">
    <name type="scientific">Oerskovia enterophila</name>
    <dbReference type="NCBI Taxonomy" id="43678"/>
    <lineage>
        <taxon>Bacteria</taxon>
        <taxon>Bacillati</taxon>
        <taxon>Actinomycetota</taxon>
        <taxon>Actinomycetes</taxon>
        <taxon>Micrococcales</taxon>
        <taxon>Cellulomonadaceae</taxon>
        <taxon>Oerskovia</taxon>
    </lineage>
</organism>
<dbReference type="AlphaFoldDB" id="A0A163T9S7"/>
<reference evidence="3 5" key="2">
    <citation type="submission" date="2016-06" db="EMBL/GenBank/DDBJ databases">
        <title>Genome sequence of Oerskovia enterophila DSM 43852.</title>
        <authorList>
            <person name="Poehlein A."/>
            <person name="Jag V."/>
            <person name="Bengelsdorf F.R."/>
            <person name="Daniel R."/>
            <person name="Duerre P."/>
        </authorList>
    </citation>
    <scope>NUCLEOTIDE SEQUENCE [LARGE SCALE GENOMIC DNA]</scope>
    <source>
        <strain evidence="3 5">DSM 43852</strain>
    </source>
</reference>
<gene>
    <name evidence="3" type="ORF">OERS_33670</name>
    <name evidence="2" type="ORF">OJAG_00190</name>
</gene>
<dbReference type="STRING" id="43678.OJAG_00190"/>
<dbReference type="Proteomes" id="UP000076447">
    <property type="component" value="Unassembled WGS sequence"/>
</dbReference>
<keyword evidence="1" id="KW-1133">Transmembrane helix</keyword>
<comment type="caution">
    <text evidence="2">The sequence shown here is derived from an EMBL/GenBank/DDBJ whole genome shotgun (WGS) entry which is preliminary data.</text>
</comment>
<sequence>MVGPSEPRPVGNVLWLALGSFLLAVLLVTTGAPVLPFLLLLLAVLFAVVGGTRYVRTRHTPRHHAPPRDAPPGRA</sequence>
<accession>A0A163T9S7</accession>
<evidence type="ECO:0000313" key="3">
    <source>
        <dbReference type="EMBL" id="OCI29928.1"/>
    </source>
</evidence>
<keyword evidence="1" id="KW-0812">Transmembrane</keyword>
<proteinExistence type="predicted"/>
<reference evidence="2 4" key="1">
    <citation type="submission" date="2016-01" db="EMBL/GenBank/DDBJ databases">
        <title>Genome sequence of Oerskovia enterophila VJag, an agar and cellulose degrading bacterium.</title>
        <authorList>
            <person name="Poehlein A."/>
            <person name="Jag V."/>
            <person name="Bengelsdorf F."/>
            <person name="Duerre P."/>
            <person name="Daniel R."/>
        </authorList>
    </citation>
    <scope>NUCLEOTIDE SEQUENCE [LARGE SCALE GENOMIC DNA]</scope>
    <source>
        <strain evidence="2 4">VJag</strain>
    </source>
</reference>
<evidence type="ECO:0000313" key="4">
    <source>
        <dbReference type="Proteomes" id="UP000076447"/>
    </source>
</evidence>
<evidence type="ECO:0000256" key="1">
    <source>
        <dbReference type="SAM" id="Phobius"/>
    </source>
</evidence>
<feature type="transmembrane region" description="Helical" evidence="1">
    <location>
        <begin position="35"/>
        <end position="55"/>
    </location>
</feature>
<protein>
    <submittedName>
        <fullName evidence="2">Uncharacterized protein</fullName>
    </submittedName>
</protein>
<dbReference type="PATRIC" id="fig|43678.3.peg.25"/>
<dbReference type="EMBL" id="MAQA01000051">
    <property type="protein sequence ID" value="OCI29928.1"/>
    <property type="molecule type" value="Genomic_DNA"/>
</dbReference>
<keyword evidence="5" id="KW-1185">Reference proteome</keyword>